<keyword evidence="1" id="KW-0472">Membrane</keyword>
<feature type="transmembrane region" description="Helical" evidence="1">
    <location>
        <begin position="1006"/>
        <end position="1026"/>
    </location>
</feature>
<name>A0A0S4J6T0_BODSA</name>
<feature type="transmembrane region" description="Helical" evidence="1">
    <location>
        <begin position="1032"/>
        <end position="1053"/>
    </location>
</feature>
<evidence type="ECO:0000259" key="2">
    <source>
        <dbReference type="Pfam" id="PF11040"/>
    </source>
</evidence>
<evidence type="ECO:0000313" key="4">
    <source>
        <dbReference type="Proteomes" id="UP000051952"/>
    </source>
</evidence>
<organism evidence="3 4">
    <name type="scientific">Bodo saltans</name>
    <name type="common">Flagellated protozoan</name>
    <dbReference type="NCBI Taxonomy" id="75058"/>
    <lineage>
        <taxon>Eukaryota</taxon>
        <taxon>Discoba</taxon>
        <taxon>Euglenozoa</taxon>
        <taxon>Kinetoplastea</taxon>
        <taxon>Metakinetoplastina</taxon>
        <taxon>Eubodonida</taxon>
        <taxon>Bodonidae</taxon>
        <taxon>Bodo</taxon>
    </lineage>
</organism>
<feature type="transmembrane region" description="Helical" evidence="1">
    <location>
        <begin position="1093"/>
        <end position="1119"/>
    </location>
</feature>
<keyword evidence="4" id="KW-1185">Reference proteome</keyword>
<feature type="transmembrane region" description="Helical" evidence="1">
    <location>
        <begin position="900"/>
        <end position="920"/>
    </location>
</feature>
<evidence type="ECO:0000256" key="1">
    <source>
        <dbReference type="SAM" id="Phobius"/>
    </source>
</evidence>
<feature type="transmembrane region" description="Helical" evidence="1">
    <location>
        <begin position="932"/>
        <end position="951"/>
    </location>
</feature>
<keyword evidence="1 3" id="KW-0812">Transmembrane</keyword>
<dbReference type="InterPro" id="IPR021053">
    <property type="entry name" value="Dispersed_gene_fam_prot1_C"/>
</dbReference>
<feature type="transmembrane region" description="Helical" evidence="1">
    <location>
        <begin position="1065"/>
        <end position="1087"/>
    </location>
</feature>
<gene>
    <name evidence="3" type="ORF">BSAL_79905</name>
</gene>
<accession>A0A0S4J6T0</accession>
<protein>
    <submittedName>
        <fullName evidence="3">Transmembrane protein, putative</fullName>
    </submittedName>
</protein>
<dbReference type="AlphaFoldDB" id="A0A0S4J6T0"/>
<sequence length="1225" mass="129057">MMDISGVYLLTAVHNLRITIAHSSIYLNVSVNAMYVTSVVAPLWYLMAPANGVTISAFNGTIQDSNVSIAVNISGASSAYQNVVAIAALGTLQYTGNVLRVAIQVVNSTLTLSMKSAAHPNVTYSAANPAIFYMRSAQQGSSTAAVLQGVALTSSGGSRFFVHVEAPSTSNDIISVWSLRFAVMRDIVVDLQRNTVASIDTVCGGDECRTTLASNYPSARIVEIEGASIASNHSIRAHGCTFSINSPKEALAFTWQNCQRLSSASADVTDSSFHAANTRMMFFGATRSQALVDLSGNDNASQVIVNVDQASVFSVVESGGCQAAASCVVQLLDNVSFSTVRISNATLNSAVANGTSINVTKYFLSLTTLTMSTTILTIGMQVPTYVNAGTQLSVTIVNATIDAMHATTLPAASTVILVVSVMSVVNVVRFLENCTMVVDSSHVRRTFVTPSSSSVAFETAGSLSTQGANLTVTSIVNLFDALSTAFGINQDLAPFIAIVFSKTGGFAPPVAIHARTSTLIANNCTVSVQHSDAVIPLDASNLVALVMLPGVSNGSTYTIRDSSFPLSTSTTTIGSGVIASVGRSRLIDSVVNVSQIHYGFSTLLFATFAPLSWEGTHATMVFDNVSLRSSESDSQSSSNTIIEMQQSVIGGIAGGSFEARLLLSGDPAVLSTASSSLLVITRCNFEGFSLLLMPPTVDITIQQLPTSTPTTTHPLLLRLGCNVWNGIGLPTEAVTTNQTLLPYIQYPRGAYNDSIHCRGFIEFTTASHSFTHELPEHVTPPPVVAPVTVSTVTSVAGAAGVLAAASSALVDAQGLVALGRSVCAPQALHEATSASQFLLSPFYSLGDYAMVFGNLGLFLLFHAVHRLMLLRARTMFEQTLSLFAVNSKALSPQPEVSVKYPNHSITVAMFLAPGIVSGGVRGAFSGELIDTVAGGVALIATVLGVFLRLRLGRSRQAQRMRFEHWPHRVRQSFIASWLLPYGQWGPFSLRSTHGRLRGAVRGGAEWLSAQIITVGLLVQAIASIPVPTSWCVGLWFVLCGIQLASVVLTVVVRPARTPATDVVQVLGQLIIIALEIVAGLIASHVITELHADLTLAALSLASMTMSVVKAAHTALIFMWERKQSPGAIEDIAVGAEDSTDDCNFGSQNNRNVADPQPSNDGGIESATLPSLFLIAQKTTCSNAAAGSERSSGLVHSTTASTSVVLANQTAMLRALLTIITRNKKS</sequence>
<feature type="domain" description="Dispersed gene family protein 1 C-terminal" evidence="2">
    <location>
        <begin position="897"/>
        <end position="1079"/>
    </location>
</feature>
<feature type="transmembrane region" description="Helical" evidence="1">
    <location>
        <begin position="842"/>
        <end position="864"/>
    </location>
</feature>
<dbReference type="EMBL" id="CYKH01000830">
    <property type="protein sequence ID" value="CUG47238.1"/>
    <property type="molecule type" value="Genomic_DNA"/>
</dbReference>
<dbReference type="VEuPathDB" id="TriTrypDB:BSAL_79905"/>
<keyword evidence="1" id="KW-1133">Transmembrane helix</keyword>
<dbReference type="Pfam" id="PF11040">
    <property type="entry name" value="DGF-1_C"/>
    <property type="match status" value="1"/>
</dbReference>
<proteinExistence type="predicted"/>
<reference evidence="4" key="1">
    <citation type="submission" date="2015-09" db="EMBL/GenBank/DDBJ databases">
        <authorList>
            <consortium name="Pathogen Informatics"/>
        </authorList>
    </citation>
    <scope>NUCLEOTIDE SEQUENCE [LARGE SCALE GENOMIC DNA]</scope>
    <source>
        <strain evidence="4">Lake Konstanz</strain>
    </source>
</reference>
<dbReference type="Proteomes" id="UP000051952">
    <property type="component" value="Unassembled WGS sequence"/>
</dbReference>
<evidence type="ECO:0000313" key="3">
    <source>
        <dbReference type="EMBL" id="CUG47238.1"/>
    </source>
</evidence>